<dbReference type="PROSITE" id="PS51462">
    <property type="entry name" value="NUDIX"/>
    <property type="match status" value="1"/>
</dbReference>
<name>A0A0P7I2L3_9EURY</name>
<keyword evidence="1 3" id="KW-0378">Hydrolase</keyword>
<dbReference type="AlphaFoldDB" id="A0A0P7I2L3"/>
<organism evidence="3 4">
    <name type="scientific">Halolamina pelagica</name>
    <dbReference type="NCBI Taxonomy" id="699431"/>
    <lineage>
        <taxon>Archaea</taxon>
        <taxon>Methanobacteriati</taxon>
        <taxon>Methanobacteriota</taxon>
        <taxon>Stenosarchaea group</taxon>
        <taxon>Halobacteria</taxon>
        <taxon>Halobacteriales</taxon>
        <taxon>Haloferacaceae</taxon>
    </lineage>
</organism>
<dbReference type="InterPro" id="IPR000086">
    <property type="entry name" value="NUDIX_hydrolase_dom"/>
</dbReference>
<feature type="domain" description="Nudix hydrolase" evidence="2">
    <location>
        <begin position="1"/>
        <end position="115"/>
    </location>
</feature>
<dbReference type="Gene3D" id="3.90.79.10">
    <property type="entry name" value="Nucleoside Triphosphate Pyrophosphohydrolase"/>
    <property type="match status" value="1"/>
</dbReference>
<dbReference type="EC" id="3.6.1.13" evidence="3"/>
<evidence type="ECO:0000256" key="1">
    <source>
        <dbReference type="ARBA" id="ARBA00022801"/>
    </source>
</evidence>
<dbReference type="PROSITE" id="PS00893">
    <property type="entry name" value="NUDIX_BOX"/>
    <property type="match status" value="1"/>
</dbReference>
<proteinExistence type="predicted"/>
<dbReference type="PANTHER" id="PTHR43736">
    <property type="entry name" value="ADP-RIBOSE PYROPHOSPHATASE"/>
    <property type="match status" value="1"/>
</dbReference>
<dbReference type="PRINTS" id="PR00502">
    <property type="entry name" value="NUDIXFAMILY"/>
</dbReference>
<evidence type="ECO:0000259" key="2">
    <source>
        <dbReference type="PROSITE" id="PS51462"/>
    </source>
</evidence>
<dbReference type="InterPro" id="IPR020476">
    <property type="entry name" value="Nudix_hydrolase"/>
</dbReference>
<dbReference type="GO" id="GO:0047631">
    <property type="term" value="F:ADP-ribose diphosphatase activity"/>
    <property type="evidence" value="ECO:0007669"/>
    <property type="project" value="UniProtKB-EC"/>
</dbReference>
<dbReference type="STRING" id="699431.SY89_01873"/>
<keyword evidence="4" id="KW-1185">Reference proteome</keyword>
<evidence type="ECO:0000313" key="3">
    <source>
        <dbReference type="EMBL" id="KPN31130.1"/>
    </source>
</evidence>
<dbReference type="InterPro" id="IPR015797">
    <property type="entry name" value="NUDIX_hydrolase-like_dom_sf"/>
</dbReference>
<dbReference type="EMBL" id="LGUC01000001">
    <property type="protein sequence ID" value="KPN31130.1"/>
    <property type="molecule type" value="Genomic_DNA"/>
</dbReference>
<gene>
    <name evidence="3" type="primary">nudF_3</name>
    <name evidence="3" type="ORF">SY89_01873</name>
</gene>
<reference evidence="4" key="1">
    <citation type="submission" date="2013-11" db="EMBL/GenBank/DDBJ databases">
        <authorList>
            <person name="Hoang H.T."/>
            <person name="Killian M.L."/>
            <person name="Madson D.M."/>
            <person name="Arruda P.H.E."/>
            <person name="Sun D."/>
            <person name="Schwartz K.J."/>
            <person name="Yoon K."/>
        </authorList>
    </citation>
    <scope>NUCLEOTIDE SEQUENCE [LARGE SCALE GENOMIC DNA]</scope>
    <source>
        <strain evidence="4">CDK2</strain>
    </source>
</reference>
<dbReference type="SUPFAM" id="SSF55811">
    <property type="entry name" value="Nudix"/>
    <property type="match status" value="1"/>
</dbReference>
<dbReference type="InterPro" id="IPR020084">
    <property type="entry name" value="NUDIX_hydrolase_CS"/>
</dbReference>
<accession>A0A0P7I2L3</accession>
<comment type="caution">
    <text evidence="3">The sequence shown here is derived from an EMBL/GenBank/DDBJ whole genome shotgun (WGS) entry which is preliminary data.</text>
</comment>
<evidence type="ECO:0000313" key="4">
    <source>
        <dbReference type="Proteomes" id="UP000050535"/>
    </source>
</evidence>
<dbReference type="Proteomes" id="UP000050535">
    <property type="component" value="Unassembled WGS sequence"/>
</dbReference>
<protein>
    <submittedName>
        <fullName evidence="3">ADP-ribose pyrophosphatase</fullName>
        <ecNumber evidence="3">3.6.1.13</ecNumber>
    </submittedName>
</protein>
<sequence>MRSGDAPGAWVLPGGHVEAGESLPTAAVRELQEETGLSAPKEGLRTVGTGVVRYDSGALAVGVNFTISYAATTGAVTAADDAAAARFWTPAEIRSGGGDAFLRFSGREQLLDAMENH</sequence>
<dbReference type="OrthoDB" id="40462at2157"/>
<dbReference type="PANTHER" id="PTHR43736:SF1">
    <property type="entry name" value="DIHYDRONEOPTERIN TRIPHOSPHATE DIPHOSPHATASE"/>
    <property type="match status" value="1"/>
</dbReference>
<dbReference type="Pfam" id="PF00293">
    <property type="entry name" value="NUDIX"/>
    <property type="match status" value="1"/>
</dbReference>